<accession>A0ABS8D5M0</accession>
<keyword evidence="1" id="KW-1133">Transmembrane helix</keyword>
<protein>
    <recommendedName>
        <fullName evidence="4">Transmembrane protein</fullName>
    </recommendedName>
</protein>
<keyword evidence="1" id="KW-0472">Membrane</keyword>
<evidence type="ECO:0000313" key="3">
    <source>
        <dbReference type="Proteomes" id="UP001165395"/>
    </source>
</evidence>
<organism evidence="2 3">
    <name type="scientific">Leeia speluncae</name>
    <dbReference type="NCBI Taxonomy" id="2884804"/>
    <lineage>
        <taxon>Bacteria</taxon>
        <taxon>Pseudomonadati</taxon>
        <taxon>Pseudomonadota</taxon>
        <taxon>Betaproteobacteria</taxon>
        <taxon>Neisseriales</taxon>
        <taxon>Leeiaceae</taxon>
        <taxon>Leeia</taxon>
    </lineage>
</organism>
<feature type="transmembrane region" description="Helical" evidence="1">
    <location>
        <begin position="140"/>
        <end position="160"/>
    </location>
</feature>
<feature type="transmembrane region" description="Helical" evidence="1">
    <location>
        <begin position="58"/>
        <end position="74"/>
    </location>
</feature>
<proteinExistence type="predicted"/>
<reference evidence="2" key="1">
    <citation type="submission" date="2021-10" db="EMBL/GenBank/DDBJ databases">
        <title>The complete genome sequence of Leeia sp. TBRC 13508.</title>
        <authorList>
            <person name="Charoenyingcharoen P."/>
            <person name="Yukphan P."/>
        </authorList>
    </citation>
    <scope>NUCLEOTIDE SEQUENCE</scope>
    <source>
        <strain evidence="2">TBRC 13508</strain>
    </source>
</reference>
<evidence type="ECO:0008006" key="4">
    <source>
        <dbReference type="Google" id="ProtNLM"/>
    </source>
</evidence>
<evidence type="ECO:0000313" key="2">
    <source>
        <dbReference type="EMBL" id="MCB6182913.1"/>
    </source>
</evidence>
<feature type="transmembrane region" description="Helical" evidence="1">
    <location>
        <begin position="166"/>
        <end position="187"/>
    </location>
</feature>
<keyword evidence="3" id="KW-1185">Reference proteome</keyword>
<gene>
    <name evidence="2" type="ORF">LIN78_05040</name>
</gene>
<dbReference type="Proteomes" id="UP001165395">
    <property type="component" value="Unassembled WGS sequence"/>
</dbReference>
<feature type="transmembrane region" description="Helical" evidence="1">
    <location>
        <begin position="7"/>
        <end position="27"/>
    </location>
</feature>
<sequence length="219" mass="24758">MNPIWRWLKLAGIAGLVIGYMSLAYLASASDRPPLIAFFVGVTPFALGVLGFSWKTKLRYPVLMAFGALAVWFWQETDWFLKHSVWLYLAQYLFAMFSLALMFGSTLGSPANALCSKIAALAKSEPLTERYLRYTWKVTLVWTVYFVVAGCSSLLLFLTVPAPKWAIFDAIAAPVSLGLMFAGEYWIRLRTFPDESHISIQRTVELYREFSQSHKRGSS</sequence>
<dbReference type="RefSeq" id="WP_227179130.1">
    <property type="nucleotide sequence ID" value="NZ_JAJBZT010000002.1"/>
</dbReference>
<comment type="caution">
    <text evidence="2">The sequence shown here is derived from an EMBL/GenBank/DDBJ whole genome shotgun (WGS) entry which is preliminary data.</text>
</comment>
<feature type="transmembrane region" description="Helical" evidence="1">
    <location>
        <begin position="86"/>
        <end position="107"/>
    </location>
</feature>
<feature type="transmembrane region" description="Helical" evidence="1">
    <location>
        <begin position="33"/>
        <end position="51"/>
    </location>
</feature>
<name>A0ABS8D5M0_9NEIS</name>
<keyword evidence="1" id="KW-0812">Transmembrane</keyword>
<dbReference type="EMBL" id="JAJBZT010000002">
    <property type="protein sequence ID" value="MCB6182913.1"/>
    <property type="molecule type" value="Genomic_DNA"/>
</dbReference>
<evidence type="ECO:0000256" key="1">
    <source>
        <dbReference type="SAM" id="Phobius"/>
    </source>
</evidence>